<feature type="non-terminal residue" evidence="2">
    <location>
        <position position="56"/>
    </location>
</feature>
<keyword evidence="3" id="KW-1185">Reference proteome</keyword>
<sequence>MERRTVQRKGHEKTPFPCSPSEPYQILVVRHHEDRPPGVLQIVFDHLVASPVTVNP</sequence>
<dbReference type="Proteomes" id="UP001295444">
    <property type="component" value="Chromosome 14"/>
</dbReference>
<name>A0AAD1WWH7_PELCU</name>
<protein>
    <submittedName>
        <fullName evidence="2">Uncharacterized protein</fullName>
    </submittedName>
</protein>
<gene>
    <name evidence="2" type="ORF">PECUL_23A058437</name>
</gene>
<accession>A0AAD1WWH7</accession>
<evidence type="ECO:0000313" key="3">
    <source>
        <dbReference type="Proteomes" id="UP001295444"/>
    </source>
</evidence>
<feature type="region of interest" description="Disordered" evidence="1">
    <location>
        <begin position="1"/>
        <end position="20"/>
    </location>
</feature>
<dbReference type="EMBL" id="OW240925">
    <property type="protein sequence ID" value="CAH2329412.1"/>
    <property type="molecule type" value="Genomic_DNA"/>
</dbReference>
<evidence type="ECO:0000313" key="2">
    <source>
        <dbReference type="EMBL" id="CAH2329412.1"/>
    </source>
</evidence>
<organism evidence="2 3">
    <name type="scientific">Pelobates cultripes</name>
    <name type="common">Western spadefoot toad</name>
    <dbReference type="NCBI Taxonomy" id="61616"/>
    <lineage>
        <taxon>Eukaryota</taxon>
        <taxon>Metazoa</taxon>
        <taxon>Chordata</taxon>
        <taxon>Craniata</taxon>
        <taxon>Vertebrata</taxon>
        <taxon>Euteleostomi</taxon>
        <taxon>Amphibia</taxon>
        <taxon>Batrachia</taxon>
        <taxon>Anura</taxon>
        <taxon>Pelobatoidea</taxon>
        <taxon>Pelobatidae</taxon>
        <taxon>Pelobates</taxon>
    </lineage>
</organism>
<reference evidence="2" key="1">
    <citation type="submission" date="2022-03" db="EMBL/GenBank/DDBJ databases">
        <authorList>
            <person name="Alioto T."/>
            <person name="Alioto T."/>
            <person name="Gomez Garrido J."/>
        </authorList>
    </citation>
    <scope>NUCLEOTIDE SEQUENCE</scope>
</reference>
<proteinExistence type="predicted"/>
<feature type="compositionally biased region" description="Basic residues" evidence="1">
    <location>
        <begin position="1"/>
        <end position="11"/>
    </location>
</feature>
<evidence type="ECO:0000256" key="1">
    <source>
        <dbReference type="SAM" id="MobiDB-lite"/>
    </source>
</evidence>
<dbReference type="AlphaFoldDB" id="A0AAD1WWH7"/>